<name>A0A1U9KQP1_9PROT</name>
<protein>
    <submittedName>
        <fullName evidence="1">Uncharacterized protein</fullName>
    </submittedName>
</protein>
<accession>A0A1U9KQP1</accession>
<reference evidence="1 2" key="1">
    <citation type="submission" date="2016-03" db="EMBL/GenBank/DDBJ databases">
        <title>Acetic acid bacteria sequencing.</title>
        <authorList>
            <person name="Brandt J."/>
            <person name="Jakob F."/>
            <person name="Vogel R.F."/>
        </authorList>
    </citation>
    <scope>NUCLEOTIDE SEQUENCE [LARGE SCALE GENOMIC DNA]</scope>
    <source>
        <strain evidence="1 2">NBRC 101099</strain>
    </source>
</reference>
<gene>
    <name evidence="1" type="ORF">A0U93_08895</name>
</gene>
<dbReference type="Proteomes" id="UP000188604">
    <property type="component" value="Chromosome"/>
</dbReference>
<dbReference type="EMBL" id="CP014691">
    <property type="protein sequence ID" value="AQS88042.1"/>
    <property type="molecule type" value="Genomic_DNA"/>
</dbReference>
<evidence type="ECO:0000313" key="1">
    <source>
        <dbReference type="EMBL" id="AQS88042.1"/>
    </source>
</evidence>
<evidence type="ECO:0000313" key="2">
    <source>
        <dbReference type="Proteomes" id="UP000188604"/>
    </source>
</evidence>
<proteinExistence type="predicted"/>
<keyword evidence="2" id="KW-1185">Reference proteome</keyword>
<dbReference type="AlphaFoldDB" id="A0A1U9KQP1"/>
<dbReference type="KEGG" id="nch:A0U93_08895"/>
<dbReference type="OrthoDB" id="7026253at2"/>
<dbReference type="RefSeq" id="WP_077807057.1">
    <property type="nucleotide sequence ID" value="NZ_BJXS01000007.1"/>
</dbReference>
<organism evidence="1 2">
    <name type="scientific">Neoasaia chiangmaiensis</name>
    <dbReference type="NCBI Taxonomy" id="320497"/>
    <lineage>
        <taxon>Bacteria</taxon>
        <taxon>Pseudomonadati</taxon>
        <taxon>Pseudomonadota</taxon>
        <taxon>Alphaproteobacteria</taxon>
        <taxon>Acetobacterales</taxon>
        <taxon>Acetobacteraceae</taxon>
        <taxon>Neoasaia</taxon>
    </lineage>
</organism>
<sequence length="166" mass="18719">MTDLSPEQQNVSCAPISESELLAFYRAEIRFESEVVNGRLHALLASQSFLVIAYATAMTGSTKRWGDNMVLLIPPLLAVLGFVLALLAWPGIRAAYAAISKWEAKEHSLHTRCHHLQDFTLATTENDMRDLMRRDKEGARFAMRAPIVFLVTWAVFAAIPFYLYLM</sequence>